<dbReference type="Gene3D" id="3.50.50.60">
    <property type="entry name" value="FAD/NAD(P)-binding domain"/>
    <property type="match status" value="1"/>
</dbReference>
<dbReference type="PRINTS" id="PR00420">
    <property type="entry name" value="RNGMNOXGNASE"/>
</dbReference>
<proteinExistence type="predicted"/>
<sequence length="402" mass="43524">MSTATVAIVGAGVAGAAAAIRLAERGIGVELYEAVAAPQPIGAGLLLQPTGQQVLARMGLLPEALELGVRVDRLYGDTPAGRAVLDMSYRRFHPDAYGLGLQRGALMGLLWRRLRALGVPWHCGAAVEGFVQDSGGVTLQISGQGTVRHAALILANGSFSRLRAGMKVRQRARHFPWGAVWTVLPAPVGFPQVELRQRFRSASQMLGLMPVGKAAADDAQRGINLFWSLPLAELDGWAARLGLERLKQQMAALFPDVAPLLAGLQHATQLREARYADVRLSRWHEGRVLAIGDCAHGMSPQLGQGANMALIDAHELAAGLGGDWPDVFARYSARRRAHLRFYSQVSRGLTPMFQSHAVVAPWLRDRFFGWGGRLPYIHQQSVATLAGVKTGWLWGRLRLADA</sequence>
<dbReference type="InterPro" id="IPR036188">
    <property type="entry name" value="FAD/NAD-bd_sf"/>
</dbReference>
<dbReference type="RefSeq" id="WP_394470154.1">
    <property type="nucleotide sequence ID" value="NZ_JBIGHY010000002.1"/>
</dbReference>
<dbReference type="EMBL" id="JBIGHY010000002">
    <property type="protein sequence ID" value="MFG6413871.1"/>
    <property type="molecule type" value="Genomic_DNA"/>
</dbReference>
<reference evidence="4 5" key="1">
    <citation type="submission" date="2024-09" db="EMBL/GenBank/DDBJ databases">
        <title>Novel species of the genus Pelomonas and Roseateles isolated from streams.</title>
        <authorList>
            <person name="Lu H."/>
        </authorList>
    </citation>
    <scope>NUCLEOTIDE SEQUENCE [LARGE SCALE GENOMIC DNA]</scope>
    <source>
        <strain evidence="4 5">DC23W</strain>
    </source>
</reference>
<keyword evidence="5" id="KW-1185">Reference proteome</keyword>
<accession>A0ABW7EK83</accession>
<organism evidence="4 5">
    <name type="scientific">Pelomonas dachongensis</name>
    <dbReference type="NCBI Taxonomy" id="3299029"/>
    <lineage>
        <taxon>Bacteria</taxon>
        <taxon>Pseudomonadati</taxon>
        <taxon>Pseudomonadota</taxon>
        <taxon>Betaproteobacteria</taxon>
        <taxon>Burkholderiales</taxon>
        <taxon>Sphaerotilaceae</taxon>
        <taxon>Roseateles</taxon>
    </lineage>
</organism>
<dbReference type="InterPro" id="IPR050493">
    <property type="entry name" value="FAD-dep_Monooxygenase_BioMet"/>
</dbReference>
<dbReference type="Gene3D" id="3.30.9.10">
    <property type="entry name" value="D-Amino Acid Oxidase, subunit A, domain 2"/>
    <property type="match status" value="1"/>
</dbReference>
<dbReference type="PANTHER" id="PTHR13789">
    <property type="entry name" value="MONOOXYGENASE"/>
    <property type="match status" value="1"/>
</dbReference>
<comment type="caution">
    <text evidence="4">The sequence shown here is derived from an EMBL/GenBank/DDBJ whole genome shotgun (WGS) entry which is preliminary data.</text>
</comment>
<keyword evidence="1" id="KW-0560">Oxidoreductase</keyword>
<dbReference type="Pfam" id="PF01494">
    <property type="entry name" value="FAD_binding_3"/>
    <property type="match status" value="1"/>
</dbReference>
<dbReference type="InterPro" id="IPR002938">
    <property type="entry name" value="FAD-bd"/>
</dbReference>
<evidence type="ECO:0000256" key="1">
    <source>
        <dbReference type="ARBA" id="ARBA00023002"/>
    </source>
</evidence>
<protein>
    <submittedName>
        <fullName evidence="4">FAD-dependent oxidoreductase</fullName>
    </submittedName>
</protein>
<evidence type="ECO:0000313" key="4">
    <source>
        <dbReference type="EMBL" id="MFG6413871.1"/>
    </source>
</evidence>
<gene>
    <name evidence="4" type="ORF">ACG02S_08185</name>
</gene>
<evidence type="ECO:0000259" key="3">
    <source>
        <dbReference type="Pfam" id="PF01494"/>
    </source>
</evidence>
<dbReference type="PANTHER" id="PTHR13789:SF309">
    <property type="entry name" value="PUTATIVE (AFU_ORTHOLOGUE AFUA_6G14510)-RELATED"/>
    <property type="match status" value="1"/>
</dbReference>
<dbReference type="SUPFAM" id="SSF51905">
    <property type="entry name" value="FAD/NAD(P)-binding domain"/>
    <property type="match status" value="1"/>
</dbReference>
<evidence type="ECO:0000256" key="2">
    <source>
        <dbReference type="ARBA" id="ARBA00023033"/>
    </source>
</evidence>
<keyword evidence="2" id="KW-0503">Monooxygenase</keyword>
<dbReference type="Proteomes" id="UP001606300">
    <property type="component" value="Unassembled WGS sequence"/>
</dbReference>
<evidence type="ECO:0000313" key="5">
    <source>
        <dbReference type="Proteomes" id="UP001606300"/>
    </source>
</evidence>
<name>A0ABW7EK83_9BURK</name>
<feature type="domain" description="FAD-binding" evidence="3">
    <location>
        <begin position="4"/>
        <end position="320"/>
    </location>
</feature>